<name>A0A1G1ZP04_9BACT</name>
<dbReference type="InterPro" id="IPR042094">
    <property type="entry name" value="T2SS_GspF_sf"/>
</dbReference>
<organism evidence="9 10">
    <name type="scientific">Candidatus Harrisonbacteria bacterium RIFCSPLOWO2_01_FULL_44_18</name>
    <dbReference type="NCBI Taxonomy" id="1798407"/>
    <lineage>
        <taxon>Bacteria</taxon>
        <taxon>Candidatus Harrisoniibacteriota</taxon>
    </lineage>
</organism>
<comment type="subcellular location">
    <subcellularLocation>
        <location evidence="1">Cell membrane</location>
        <topology evidence="1">Multi-pass membrane protein</topology>
    </subcellularLocation>
</comment>
<feature type="transmembrane region" description="Helical" evidence="7">
    <location>
        <begin position="168"/>
        <end position="190"/>
    </location>
</feature>
<dbReference type="Gene3D" id="1.20.81.30">
    <property type="entry name" value="Type II secretion system (T2SS), domain F"/>
    <property type="match status" value="2"/>
</dbReference>
<accession>A0A1G1ZP04</accession>
<evidence type="ECO:0000256" key="3">
    <source>
        <dbReference type="ARBA" id="ARBA00022475"/>
    </source>
</evidence>
<evidence type="ECO:0000256" key="1">
    <source>
        <dbReference type="ARBA" id="ARBA00004651"/>
    </source>
</evidence>
<dbReference type="Pfam" id="PF00482">
    <property type="entry name" value="T2SSF"/>
    <property type="match status" value="2"/>
</dbReference>
<evidence type="ECO:0000313" key="10">
    <source>
        <dbReference type="Proteomes" id="UP000177942"/>
    </source>
</evidence>
<keyword evidence="3" id="KW-1003">Cell membrane</keyword>
<comment type="similarity">
    <text evidence="2">Belongs to the GSP F family.</text>
</comment>
<evidence type="ECO:0000256" key="5">
    <source>
        <dbReference type="ARBA" id="ARBA00022989"/>
    </source>
</evidence>
<sequence length="403" mass="44760">MRFHYVASQPNGEIIEGNIDAQGTADVLTFLATKGLKPVSIQQVKGLEQRMPRRFWGQAISVVDKVFLTKYLSLMLGVGTDLFRALDILIADFKKPVLRELLIEIKTDLERGQPFYSTFARYPKFFSPVFVNLVKAGEASGNLETVFENLSQSLEKEMNLRNRIRSALIYPVLLLTVSVLILIFLITFALPRIAGIFLGSGFAPPLFSRVVFGIGLFIGNYLLPILISLALLIIGGWYFATRNKIGRRLLSQFINHVPLVKDVLHKIALQRFALTLSSLMKAGLPIVDALEITADAVDKEDLRLSLKRIAREGVTRGLTLGEAFRKEAVFPATVSNLIAISEKAGHIDEILQTFAEFYESEIDSTVKAMVSFIEPVMLLFIGGVIGIIALSIIVPIYQLVGQF</sequence>
<protein>
    <recommendedName>
        <fullName evidence="8">Type II secretion system protein GspF domain-containing protein</fullName>
    </recommendedName>
</protein>
<evidence type="ECO:0000256" key="4">
    <source>
        <dbReference type="ARBA" id="ARBA00022692"/>
    </source>
</evidence>
<dbReference type="PANTHER" id="PTHR30012:SF0">
    <property type="entry name" value="TYPE II SECRETION SYSTEM PROTEIN F-RELATED"/>
    <property type="match status" value="1"/>
</dbReference>
<dbReference type="Proteomes" id="UP000177942">
    <property type="component" value="Unassembled WGS sequence"/>
</dbReference>
<dbReference type="InterPro" id="IPR018076">
    <property type="entry name" value="T2SS_GspF_dom"/>
</dbReference>
<feature type="domain" description="Type II secretion system protein GspF" evidence="8">
    <location>
        <begin position="272"/>
        <end position="395"/>
    </location>
</feature>
<feature type="transmembrane region" description="Helical" evidence="7">
    <location>
        <begin position="210"/>
        <end position="240"/>
    </location>
</feature>
<reference evidence="9 10" key="1">
    <citation type="journal article" date="2016" name="Nat. Commun.">
        <title>Thousands of microbial genomes shed light on interconnected biogeochemical processes in an aquifer system.</title>
        <authorList>
            <person name="Anantharaman K."/>
            <person name="Brown C.T."/>
            <person name="Hug L.A."/>
            <person name="Sharon I."/>
            <person name="Castelle C.J."/>
            <person name="Probst A.J."/>
            <person name="Thomas B.C."/>
            <person name="Singh A."/>
            <person name="Wilkins M.J."/>
            <person name="Karaoz U."/>
            <person name="Brodie E.L."/>
            <person name="Williams K.H."/>
            <person name="Hubbard S.S."/>
            <person name="Banfield J.F."/>
        </authorList>
    </citation>
    <scope>NUCLEOTIDE SEQUENCE [LARGE SCALE GENOMIC DNA]</scope>
</reference>
<evidence type="ECO:0000256" key="2">
    <source>
        <dbReference type="ARBA" id="ARBA00005745"/>
    </source>
</evidence>
<gene>
    <name evidence="9" type="ORF">A3A16_00115</name>
</gene>
<evidence type="ECO:0000256" key="6">
    <source>
        <dbReference type="ARBA" id="ARBA00023136"/>
    </source>
</evidence>
<dbReference type="PANTHER" id="PTHR30012">
    <property type="entry name" value="GENERAL SECRETION PATHWAY PROTEIN"/>
    <property type="match status" value="1"/>
</dbReference>
<evidence type="ECO:0000313" key="9">
    <source>
        <dbReference type="EMBL" id="OGY66302.1"/>
    </source>
</evidence>
<dbReference type="STRING" id="1798407.A3A16_00115"/>
<dbReference type="InterPro" id="IPR003004">
    <property type="entry name" value="GspF/PilC"/>
</dbReference>
<keyword evidence="6 7" id="KW-0472">Membrane</keyword>
<proteinExistence type="inferred from homology"/>
<feature type="transmembrane region" description="Helical" evidence="7">
    <location>
        <begin position="376"/>
        <end position="400"/>
    </location>
</feature>
<evidence type="ECO:0000259" key="8">
    <source>
        <dbReference type="Pfam" id="PF00482"/>
    </source>
</evidence>
<keyword evidence="5 7" id="KW-1133">Transmembrane helix</keyword>
<dbReference type="EMBL" id="MHJJ01000002">
    <property type="protein sequence ID" value="OGY66302.1"/>
    <property type="molecule type" value="Genomic_DNA"/>
</dbReference>
<keyword evidence="4 7" id="KW-0812">Transmembrane</keyword>
<dbReference type="AlphaFoldDB" id="A0A1G1ZP04"/>
<dbReference type="GO" id="GO:0005886">
    <property type="term" value="C:plasma membrane"/>
    <property type="evidence" value="ECO:0007669"/>
    <property type="project" value="UniProtKB-SubCell"/>
</dbReference>
<comment type="caution">
    <text evidence="9">The sequence shown here is derived from an EMBL/GenBank/DDBJ whole genome shotgun (WGS) entry which is preliminary data.</text>
</comment>
<dbReference type="PRINTS" id="PR00812">
    <property type="entry name" value="BCTERIALGSPF"/>
</dbReference>
<feature type="domain" description="Type II secretion system protein GspF" evidence="8">
    <location>
        <begin position="69"/>
        <end position="191"/>
    </location>
</feature>
<evidence type="ECO:0000256" key="7">
    <source>
        <dbReference type="SAM" id="Phobius"/>
    </source>
</evidence>